<reference evidence="4" key="1">
    <citation type="submission" date="2017-02" db="EMBL/GenBank/DDBJ databases">
        <authorList>
            <person name="Varghese N."/>
            <person name="Submissions S."/>
        </authorList>
    </citation>
    <scope>NUCLEOTIDE SEQUENCE [LARGE SCALE GENOMIC DNA]</scope>
    <source>
        <strain evidence="4">DSM 3072</strain>
    </source>
</reference>
<gene>
    <name evidence="3" type="ORF">SAMN02745213_00712</name>
</gene>
<dbReference type="Pfam" id="PF23771">
    <property type="entry name" value="DUF7168"/>
    <property type="match status" value="1"/>
</dbReference>
<dbReference type="InterPro" id="IPR055592">
    <property type="entry name" value="DUF7168"/>
</dbReference>
<dbReference type="RefSeq" id="WP_078928267.1">
    <property type="nucleotide sequence ID" value="NZ_FUXX01000008.1"/>
</dbReference>
<feature type="domain" description="DUF2786" evidence="1">
    <location>
        <begin position="6"/>
        <end position="42"/>
    </location>
</feature>
<organism evidence="3 4">
    <name type="scientific">Succinivibrio dextrinosolvens DSM 3072</name>
    <dbReference type="NCBI Taxonomy" id="1123324"/>
    <lineage>
        <taxon>Bacteria</taxon>
        <taxon>Pseudomonadati</taxon>
        <taxon>Pseudomonadota</taxon>
        <taxon>Gammaproteobacteria</taxon>
        <taxon>Aeromonadales</taxon>
        <taxon>Succinivibrionaceae</taxon>
        <taxon>Succinivibrio</taxon>
    </lineage>
</organism>
<dbReference type="InterPro" id="IPR024498">
    <property type="entry name" value="DUF2786"/>
</dbReference>
<accession>A0A1T4V517</accession>
<dbReference type="EMBL" id="FUXX01000008">
    <property type="protein sequence ID" value="SKA59651.1"/>
    <property type="molecule type" value="Genomic_DNA"/>
</dbReference>
<name>A0A1T4V517_9GAMM</name>
<evidence type="ECO:0000259" key="1">
    <source>
        <dbReference type="Pfam" id="PF10979"/>
    </source>
</evidence>
<evidence type="ECO:0000313" key="3">
    <source>
        <dbReference type="EMBL" id="SKA59651.1"/>
    </source>
</evidence>
<sequence length="311" mass="35347">MNKSELIEKIKKLLALSDSSNPNEAAIALSRAQKLMEKYKIETAELNLGNDIGEIMLKPLSALTTQTSMNLLLSIIKKAFGIESILHTRNSKIQTVSLIGPTDLLECCEYIFTVLSRQAAAAIGNYSSTIECEVLLETFQNPRLLLAIEQHVPPFYRIAIEPFFCFLQVISEELNLTETKIDYNYLKGISKRFKDARNEAYKNLPEWRVTELKRLFSSKVKEKKNAFILGYFKSIEKKIEEYALTEKTENSITAYISHKYPALTQSRKHYMSSSKAAIEAYQKGVNEGSKVTLNSAIKDRAPRILEVEMKI</sequence>
<protein>
    <submittedName>
        <fullName evidence="3">Uncharacterized protein</fullName>
    </submittedName>
</protein>
<proteinExistence type="predicted"/>
<dbReference type="AlphaFoldDB" id="A0A1T4V517"/>
<feature type="domain" description="DUF7168" evidence="2">
    <location>
        <begin position="66"/>
        <end position="129"/>
    </location>
</feature>
<dbReference type="Pfam" id="PF10979">
    <property type="entry name" value="DUF2786"/>
    <property type="match status" value="1"/>
</dbReference>
<keyword evidence="4" id="KW-1185">Reference proteome</keyword>
<dbReference type="Proteomes" id="UP000242432">
    <property type="component" value="Unassembled WGS sequence"/>
</dbReference>
<evidence type="ECO:0000313" key="4">
    <source>
        <dbReference type="Proteomes" id="UP000242432"/>
    </source>
</evidence>
<evidence type="ECO:0000259" key="2">
    <source>
        <dbReference type="Pfam" id="PF23771"/>
    </source>
</evidence>